<gene>
    <name evidence="3" type="ORF">PG993_008418</name>
</gene>
<evidence type="ECO:0000313" key="3">
    <source>
        <dbReference type="EMBL" id="KAK8040007.1"/>
    </source>
</evidence>
<proteinExistence type="predicted"/>
<keyword evidence="1" id="KW-0863">Zinc-finger</keyword>
<dbReference type="SMART" id="SM00184">
    <property type="entry name" value="RING"/>
    <property type="match status" value="1"/>
</dbReference>
<dbReference type="InterPro" id="IPR001841">
    <property type="entry name" value="Znf_RING"/>
</dbReference>
<dbReference type="InterPro" id="IPR013083">
    <property type="entry name" value="Znf_RING/FYVE/PHD"/>
</dbReference>
<dbReference type="Proteomes" id="UP001444661">
    <property type="component" value="Unassembled WGS sequence"/>
</dbReference>
<evidence type="ECO:0000256" key="1">
    <source>
        <dbReference type="PROSITE-ProRule" id="PRU00175"/>
    </source>
</evidence>
<organism evidence="3 4">
    <name type="scientific">Apiospora rasikravindrae</name>
    <dbReference type="NCBI Taxonomy" id="990691"/>
    <lineage>
        <taxon>Eukaryota</taxon>
        <taxon>Fungi</taxon>
        <taxon>Dikarya</taxon>
        <taxon>Ascomycota</taxon>
        <taxon>Pezizomycotina</taxon>
        <taxon>Sordariomycetes</taxon>
        <taxon>Xylariomycetidae</taxon>
        <taxon>Amphisphaeriales</taxon>
        <taxon>Apiosporaceae</taxon>
        <taxon>Apiospora</taxon>
    </lineage>
</organism>
<sequence>MGSMASSAVFIPQGDTQNGNNTIVSTWLPDFIGWLKDAGKPGKPRLQSECSICYQLLDISTDVGDWFLNAVRRGVLVTEKDVYAHMQLEPTAVLPCGHVIGSECLAKWTRTAKQCPICRRDIACHHCEEKVLAPLCAPFRTLDGVYGFCPYEAIVRDIPWTEGESRGRGPGKIYCGPCVSQQAVLLMSAIFVGNEACSLCRAGGGAHETAEGHRFMRDFSADRFVQEKLKRICVLLRPSRGMRPSELDARRQHGDKVLKDWAYGTLLDVAGVERLKRRIFRDCSFLGETAGALTPQDVYDLSMSAMFITRICHDTDKSPISFTNIDELMVAVPV</sequence>
<dbReference type="PROSITE" id="PS50089">
    <property type="entry name" value="ZF_RING_2"/>
    <property type="match status" value="1"/>
</dbReference>
<keyword evidence="1" id="KW-0862">Zinc</keyword>
<evidence type="ECO:0000313" key="4">
    <source>
        <dbReference type="Proteomes" id="UP001444661"/>
    </source>
</evidence>
<dbReference type="EMBL" id="JAQQWK010000006">
    <property type="protein sequence ID" value="KAK8040007.1"/>
    <property type="molecule type" value="Genomic_DNA"/>
</dbReference>
<keyword evidence="4" id="KW-1185">Reference proteome</keyword>
<protein>
    <recommendedName>
        <fullName evidence="2">RING-type domain-containing protein</fullName>
    </recommendedName>
</protein>
<dbReference type="Pfam" id="PF13639">
    <property type="entry name" value="zf-RING_2"/>
    <property type="match status" value="1"/>
</dbReference>
<comment type="caution">
    <text evidence="3">The sequence shown here is derived from an EMBL/GenBank/DDBJ whole genome shotgun (WGS) entry which is preliminary data.</text>
</comment>
<feature type="domain" description="RING-type" evidence="2">
    <location>
        <begin position="50"/>
        <end position="119"/>
    </location>
</feature>
<keyword evidence="1" id="KW-0479">Metal-binding</keyword>
<dbReference type="Gene3D" id="3.30.40.10">
    <property type="entry name" value="Zinc/RING finger domain, C3HC4 (zinc finger)"/>
    <property type="match status" value="1"/>
</dbReference>
<evidence type="ECO:0000259" key="2">
    <source>
        <dbReference type="PROSITE" id="PS50089"/>
    </source>
</evidence>
<accession>A0ABR1T0A3</accession>
<dbReference type="SUPFAM" id="SSF57850">
    <property type="entry name" value="RING/U-box"/>
    <property type="match status" value="1"/>
</dbReference>
<name>A0ABR1T0A3_9PEZI</name>
<reference evidence="3 4" key="1">
    <citation type="submission" date="2023-01" db="EMBL/GenBank/DDBJ databases">
        <title>Analysis of 21 Apiospora genomes using comparative genomics revels a genus with tremendous synthesis potential of carbohydrate active enzymes and secondary metabolites.</title>
        <authorList>
            <person name="Sorensen T."/>
        </authorList>
    </citation>
    <scope>NUCLEOTIDE SEQUENCE [LARGE SCALE GENOMIC DNA]</scope>
    <source>
        <strain evidence="3 4">CBS 33761</strain>
    </source>
</reference>